<protein>
    <submittedName>
        <fullName evidence="1">PREDICTED: FAR1-RELATED SEQUENCE 5</fullName>
    </submittedName>
</protein>
<gene>
    <name evidence="1" type="ORF">ALMOND_2B005045</name>
</gene>
<dbReference type="Proteomes" id="UP000327085">
    <property type="component" value="Chromosome 7"/>
</dbReference>
<evidence type="ECO:0000313" key="2">
    <source>
        <dbReference type="Proteomes" id="UP000327085"/>
    </source>
</evidence>
<dbReference type="Gramene" id="VVA39220">
    <property type="protein sequence ID" value="VVA39220"/>
    <property type="gene ID" value="Prudul26B005045"/>
</dbReference>
<dbReference type="EMBL" id="CABIKO010000756">
    <property type="protein sequence ID" value="VVA39220.1"/>
    <property type="molecule type" value="Genomic_DNA"/>
</dbReference>
<name>A0A5E4GHQ2_PRUDU</name>
<evidence type="ECO:0000313" key="1">
    <source>
        <dbReference type="EMBL" id="VVA39220.1"/>
    </source>
</evidence>
<dbReference type="AlphaFoldDB" id="A0A5E4GHQ2"/>
<proteinExistence type="predicted"/>
<accession>A0A5E4GHQ2</accession>
<sequence>MPCLHVFKSRNELINWTRAQGRSCGVGVVIKSLDVDSDYPCQTMNSDADTNHRKKKRCKAHGTKKCGCPFLLKGVNIGRGDEWKLEIVMWDT</sequence>
<reference evidence="2" key="1">
    <citation type="journal article" date="2020" name="Plant J.">
        <title>Transposons played a major role in the diversification between the closely related almond and peach genomes: results from the almond genome sequence.</title>
        <authorList>
            <person name="Alioto T."/>
            <person name="Alexiou K.G."/>
            <person name="Bardil A."/>
            <person name="Barteri F."/>
            <person name="Castanera R."/>
            <person name="Cruz F."/>
            <person name="Dhingra A."/>
            <person name="Duval H."/>
            <person name="Fernandez I Marti A."/>
            <person name="Frias L."/>
            <person name="Galan B."/>
            <person name="Garcia J.L."/>
            <person name="Howad W."/>
            <person name="Gomez-Garrido J."/>
            <person name="Gut M."/>
            <person name="Julca I."/>
            <person name="Morata J."/>
            <person name="Puigdomenech P."/>
            <person name="Ribeca P."/>
            <person name="Rubio Cabetas M.J."/>
            <person name="Vlasova A."/>
            <person name="Wirthensohn M."/>
            <person name="Garcia-Mas J."/>
            <person name="Gabaldon T."/>
            <person name="Casacuberta J.M."/>
            <person name="Arus P."/>
        </authorList>
    </citation>
    <scope>NUCLEOTIDE SEQUENCE [LARGE SCALE GENOMIC DNA]</scope>
    <source>
        <strain evidence="2">cv. Texas</strain>
    </source>
</reference>
<organism evidence="1 2">
    <name type="scientific">Prunus dulcis</name>
    <name type="common">Almond</name>
    <name type="synonym">Amygdalus dulcis</name>
    <dbReference type="NCBI Taxonomy" id="3755"/>
    <lineage>
        <taxon>Eukaryota</taxon>
        <taxon>Viridiplantae</taxon>
        <taxon>Streptophyta</taxon>
        <taxon>Embryophyta</taxon>
        <taxon>Tracheophyta</taxon>
        <taxon>Spermatophyta</taxon>
        <taxon>Magnoliopsida</taxon>
        <taxon>eudicotyledons</taxon>
        <taxon>Gunneridae</taxon>
        <taxon>Pentapetalae</taxon>
        <taxon>rosids</taxon>
        <taxon>fabids</taxon>
        <taxon>Rosales</taxon>
        <taxon>Rosaceae</taxon>
        <taxon>Amygdaloideae</taxon>
        <taxon>Amygdaleae</taxon>
        <taxon>Prunus</taxon>
    </lineage>
</organism>
<dbReference type="InParanoid" id="A0A5E4GHQ2"/>